<evidence type="ECO:0000313" key="2">
    <source>
        <dbReference type="EMBL" id="JAD89115.1"/>
    </source>
</evidence>
<reference evidence="2" key="2">
    <citation type="journal article" date="2015" name="Data Brief">
        <title>Shoot transcriptome of the giant reed, Arundo donax.</title>
        <authorList>
            <person name="Barrero R.A."/>
            <person name="Guerrero F.D."/>
            <person name="Moolhuijzen P."/>
            <person name="Goolsby J.A."/>
            <person name="Tidwell J."/>
            <person name="Bellgard S.E."/>
            <person name="Bellgard M.I."/>
        </authorList>
    </citation>
    <scope>NUCLEOTIDE SEQUENCE</scope>
    <source>
        <tissue evidence="2">Shoot tissue taken approximately 20 cm above the soil surface</tissue>
    </source>
</reference>
<organism evidence="2">
    <name type="scientific">Arundo donax</name>
    <name type="common">Giant reed</name>
    <name type="synonym">Donax arundinaceus</name>
    <dbReference type="NCBI Taxonomy" id="35708"/>
    <lineage>
        <taxon>Eukaryota</taxon>
        <taxon>Viridiplantae</taxon>
        <taxon>Streptophyta</taxon>
        <taxon>Embryophyta</taxon>
        <taxon>Tracheophyta</taxon>
        <taxon>Spermatophyta</taxon>
        <taxon>Magnoliopsida</taxon>
        <taxon>Liliopsida</taxon>
        <taxon>Poales</taxon>
        <taxon>Poaceae</taxon>
        <taxon>PACMAD clade</taxon>
        <taxon>Arundinoideae</taxon>
        <taxon>Arundineae</taxon>
        <taxon>Arundo</taxon>
    </lineage>
</organism>
<proteinExistence type="predicted"/>
<dbReference type="EMBL" id="GBRH01208780">
    <property type="protein sequence ID" value="JAD89115.1"/>
    <property type="molecule type" value="Transcribed_RNA"/>
</dbReference>
<reference evidence="2" key="1">
    <citation type="submission" date="2014-09" db="EMBL/GenBank/DDBJ databases">
        <authorList>
            <person name="Magalhaes I.L.F."/>
            <person name="Oliveira U."/>
            <person name="Santos F.R."/>
            <person name="Vidigal T.H.D.A."/>
            <person name="Brescovit A.D."/>
            <person name="Santos A.J."/>
        </authorList>
    </citation>
    <scope>NUCLEOTIDE SEQUENCE</scope>
    <source>
        <tissue evidence="2">Shoot tissue taken approximately 20 cm above the soil surface</tissue>
    </source>
</reference>
<evidence type="ECO:0000256" key="1">
    <source>
        <dbReference type="SAM" id="SignalP"/>
    </source>
</evidence>
<sequence length="83" mass="9356">MEVMLSFLFVMLQKLKVASIKKVLTGTTIIVIEETDKKQIIPNKNSIASDATMNNPALDSGALIKPLDIFLQHKKSIHKNYMR</sequence>
<name>A0A0A9DU09_ARUDO</name>
<feature type="chain" id="PRO_5002045106" evidence="1">
    <location>
        <begin position="21"/>
        <end position="83"/>
    </location>
</feature>
<dbReference type="AlphaFoldDB" id="A0A0A9DU09"/>
<protein>
    <submittedName>
        <fullName evidence="2">Uncharacterized protein</fullName>
    </submittedName>
</protein>
<keyword evidence="1" id="KW-0732">Signal</keyword>
<feature type="signal peptide" evidence="1">
    <location>
        <begin position="1"/>
        <end position="20"/>
    </location>
</feature>
<accession>A0A0A9DU09</accession>